<dbReference type="Proteomes" id="UP001232148">
    <property type="component" value="Unassembled WGS sequence"/>
</dbReference>
<name>A0AAD9HNW3_9PEZI</name>
<comment type="caution">
    <text evidence="2">The sequence shown here is derived from an EMBL/GenBank/DDBJ whole genome shotgun (WGS) entry which is preliminary data.</text>
</comment>
<feature type="region of interest" description="Disordered" evidence="1">
    <location>
        <begin position="146"/>
        <end position="171"/>
    </location>
</feature>
<reference evidence="2" key="1">
    <citation type="submission" date="2021-06" db="EMBL/GenBank/DDBJ databases">
        <title>Comparative genomics, transcriptomics and evolutionary studies reveal genomic signatures of adaptation to plant cell wall in hemibiotrophic fungi.</title>
        <authorList>
            <consortium name="DOE Joint Genome Institute"/>
            <person name="Baroncelli R."/>
            <person name="Diaz J.F."/>
            <person name="Benocci T."/>
            <person name="Peng M."/>
            <person name="Battaglia E."/>
            <person name="Haridas S."/>
            <person name="Andreopoulos W."/>
            <person name="Labutti K."/>
            <person name="Pangilinan J."/>
            <person name="Floch G.L."/>
            <person name="Makela M.R."/>
            <person name="Henrissat B."/>
            <person name="Grigoriev I.V."/>
            <person name="Crouch J.A."/>
            <person name="De Vries R.P."/>
            <person name="Sukno S.A."/>
            <person name="Thon M.R."/>
        </authorList>
    </citation>
    <scope>NUCLEOTIDE SEQUENCE</scope>
    <source>
        <strain evidence="2">MAFF235873</strain>
    </source>
</reference>
<evidence type="ECO:0000313" key="2">
    <source>
        <dbReference type="EMBL" id="KAK2032581.1"/>
    </source>
</evidence>
<organism evidence="2 3">
    <name type="scientific">Colletotrichum zoysiae</name>
    <dbReference type="NCBI Taxonomy" id="1216348"/>
    <lineage>
        <taxon>Eukaryota</taxon>
        <taxon>Fungi</taxon>
        <taxon>Dikarya</taxon>
        <taxon>Ascomycota</taxon>
        <taxon>Pezizomycotina</taxon>
        <taxon>Sordariomycetes</taxon>
        <taxon>Hypocreomycetidae</taxon>
        <taxon>Glomerellales</taxon>
        <taxon>Glomerellaceae</taxon>
        <taxon>Colletotrichum</taxon>
        <taxon>Colletotrichum graminicola species complex</taxon>
    </lineage>
</organism>
<evidence type="ECO:0000313" key="3">
    <source>
        <dbReference type="Proteomes" id="UP001232148"/>
    </source>
</evidence>
<accession>A0AAD9HNW3</accession>
<feature type="compositionally biased region" description="Basic and acidic residues" evidence="1">
    <location>
        <begin position="1"/>
        <end position="11"/>
    </location>
</feature>
<sequence length="171" mass="18453">MVDGCGPRERAQTFLVPGQEITDRAGQGPQDKTHHHQSLLSSSIVTKTPACLPASLPDRRHRSPSPAALVTRSRRRQRLGHITHPLSLAGGPLGFERKLPFAADYNPDTLRQIRTDSLGQKAPAAYPGPSVSQPRAGCQRLLAYYPQGREGATGEKSSSQTHPSDLLPGHS</sequence>
<dbReference type="EMBL" id="MU842829">
    <property type="protein sequence ID" value="KAK2032581.1"/>
    <property type="molecule type" value="Genomic_DNA"/>
</dbReference>
<gene>
    <name evidence="2" type="ORF">LX32DRAFT_180495</name>
</gene>
<keyword evidence="3" id="KW-1185">Reference proteome</keyword>
<protein>
    <submittedName>
        <fullName evidence="2">Uncharacterized protein</fullName>
    </submittedName>
</protein>
<dbReference type="AlphaFoldDB" id="A0AAD9HNW3"/>
<proteinExistence type="predicted"/>
<feature type="region of interest" description="Disordered" evidence="1">
    <location>
        <begin position="1"/>
        <end position="77"/>
    </location>
</feature>
<evidence type="ECO:0000256" key="1">
    <source>
        <dbReference type="SAM" id="MobiDB-lite"/>
    </source>
</evidence>